<accession>A0A1T4R7X7</accession>
<keyword evidence="3" id="KW-1185">Reference proteome</keyword>
<protein>
    <recommendedName>
        <fullName evidence="1">CdiI immunity protein domain-containing protein</fullName>
    </recommendedName>
</protein>
<dbReference type="EMBL" id="FUWS01000006">
    <property type="protein sequence ID" value="SKA12152.1"/>
    <property type="molecule type" value="Genomic_DNA"/>
</dbReference>
<organism evidence="2 3">
    <name type="scientific">Marinactinospora thermotolerans DSM 45154</name>
    <dbReference type="NCBI Taxonomy" id="1122192"/>
    <lineage>
        <taxon>Bacteria</taxon>
        <taxon>Bacillati</taxon>
        <taxon>Actinomycetota</taxon>
        <taxon>Actinomycetes</taxon>
        <taxon>Streptosporangiales</taxon>
        <taxon>Nocardiopsidaceae</taxon>
        <taxon>Marinactinospora</taxon>
    </lineage>
</organism>
<evidence type="ECO:0000313" key="3">
    <source>
        <dbReference type="Proteomes" id="UP000190637"/>
    </source>
</evidence>
<gene>
    <name evidence="2" type="ORF">SAMN02745673_02602</name>
</gene>
<dbReference type="Proteomes" id="UP000190637">
    <property type="component" value="Unassembled WGS sequence"/>
</dbReference>
<dbReference type="AlphaFoldDB" id="A0A1T4R7X7"/>
<dbReference type="InterPro" id="IPR041129">
    <property type="entry name" value="CdiI_2"/>
</dbReference>
<proteinExistence type="predicted"/>
<sequence>MYEYLEDFFAGGMHQDWDLDGDSLEDIFRKRHVNALDESRRILQEIEMMLSSDLSEEEIDHLVTIQWRSGYEPDEDTETWRGVLRDMIGYIHDMYPELADEERREKG</sequence>
<evidence type="ECO:0000313" key="2">
    <source>
        <dbReference type="EMBL" id="SKA12152.1"/>
    </source>
</evidence>
<reference evidence="2 3" key="1">
    <citation type="submission" date="2017-02" db="EMBL/GenBank/DDBJ databases">
        <authorList>
            <person name="Peterson S.W."/>
        </authorList>
    </citation>
    <scope>NUCLEOTIDE SEQUENCE [LARGE SCALE GENOMIC DNA]</scope>
    <source>
        <strain evidence="2 3">DSM 45154</strain>
    </source>
</reference>
<dbReference type="Pfam" id="PF18593">
    <property type="entry name" value="CdiI_2"/>
    <property type="match status" value="1"/>
</dbReference>
<evidence type="ECO:0000259" key="1">
    <source>
        <dbReference type="Pfam" id="PF18593"/>
    </source>
</evidence>
<name>A0A1T4R7X7_9ACTN</name>
<feature type="domain" description="CdiI immunity protein" evidence="1">
    <location>
        <begin position="2"/>
        <end position="85"/>
    </location>
</feature>